<reference evidence="2" key="2">
    <citation type="submission" date="2020-09" db="EMBL/GenBank/DDBJ databases">
        <authorList>
            <person name="Sun Q."/>
            <person name="Zhou Y."/>
        </authorList>
    </citation>
    <scope>NUCLEOTIDE SEQUENCE</scope>
    <source>
        <strain evidence="2">CGMCC 4.7299</strain>
    </source>
</reference>
<comment type="caution">
    <text evidence="2">The sequence shown here is derived from an EMBL/GenBank/DDBJ whole genome shotgun (WGS) entry which is preliminary data.</text>
</comment>
<sequence length="78" mass="8628">MLVRHPLRVGEGGAQRLVPGDNVTERGTQRATVQRTPQPQEDGQMIGRVESVQPIEEPQSLLRVRQGDHGAYAMLWAA</sequence>
<accession>A0A8J3BVT5</accession>
<proteinExistence type="predicted"/>
<dbReference type="Proteomes" id="UP000656042">
    <property type="component" value="Unassembled WGS sequence"/>
</dbReference>
<organism evidence="2 3">
    <name type="scientific">Mangrovihabitans endophyticus</name>
    <dbReference type="NCBI Taxonomy" id="1751298"/>
    <lineage>
        <taxon>Bacteria</taxon>
        <taxon>Bacillati</taxon>
        <taxon>Actinomycetota</taxon>
        <taxon>Actinomycetes</taxon>
        <taxon>Micromonosporales</taxon>
        <taxon>Micromonosporaceae</taxon>
        <taxon>Mangrovihabitans</taxon>
    </lineage>
</organism>
<feature type="compositionally biased region" description="Polar residues" evidence="1">
    <location>
        <begin position="29"/>
        <end position="41"/>
    </location>
</feature>
<reference evidence="2" key="1">
    <citation type="journal article" date="2014" name="Int. J. Syst. Evol. Microbiol.">
        <title>Complete genome sequence of Corynebacterium casei LMG S-19264T (=DSM 44701T), isolated from a smear-ripened cheese.</title>
        <authorList>
            <consortium name="US DOE Joint Genome Institute (JGI-PGF)"/>
            <person name="Walter F."/>
            <person name="Albersmeier A."/>
            <person name="Kalinowski J."/>
            <person name="Ruckert C."/>
        </authorList>
    </citation>
    <scope>NUCLEOTIDE SEQUENCE</scope>
    <source>
        <strain evidence="2">CGMCC 4.7299</strain>
    </source>
</reference>
<protein>
    <submittedName>
        <fullName evidence="2">Uncharacterized protein</fullName>
    </submittedName>
</protein>
<gene>
    <name evidence="2" type="ORF">GCM10012284_03520</name>
</gene>
<evidence type="ECO:0000313" key="3">
    <source>
        <dbReference type="Proteomes" id="UP000656042"/>
    </source>
</evidence>
<dbReference type="AlphaFoldDB" id="A0A8J3BVT5"/>
<name>A0A8J3BVT5_9ACTN</name>
<dbReference type="EMBL" id="BMMX01000001">
    <property type="protein sequence ID" value="GGK72874.1"/>
    <property type="molecule type" value="Genomic_DNA"/>
</dbReference>
<evidence type="ECO:0000256" key="1">
    <source>
        <dbReference type="SAM" id="MobiDB-lite"/>
    </source>
</evidence>
<keyword evidence="3" id="KW-1185">Reference proteome</keyword>
<evidence type="ECO:0000313" key="2">
    <source>
        <dbReference type="EMBL" id="GGK72874.1"/>
    </source>
</evidence>
<feature type="region of interest" description="Disordered" evidence="1">
    <location>
        <begin position="1"/>
        <end position="43"/>
    </location>
</feature>